<reference evidence="2 3" key="1">
    <citation type="submission" date="2019-12" db="EMBL/GenBank/DDBJ databases">
        <title>Full genome sequence of a Bacillus safensis strain isolated from commercially available natto in Indonesia.</title>
        <authorList>
            <person name="Yoshida M."/>
            <person name="Uomi M."/>
            <person name="Waturangi D."/>
            <person name="Ekaputri J.J."/>
            <person name="Setiamarga D.H.E."/>
        </authorList>
    </citation>
    <scope>NUCLEOTIDE SEQUENCE [LARGE SCALE GENOMIC DNA]</scope>
    <source>
        <strain evidence="2 3">IDN1</strain>
    </source>
</reference>
<feature type="compositionally biased region" description="Polar residues" evidence="1">
    <location>
        <begin position="47"/>
        <end position="68"/>
    </location>
</feature>
<protein>
    <submittedName>
        <fullName evidence="2">Uncharacterized protein</fullName>
    </submittedName>
</protein>
<dbReference type="EMBL" id="AP021906">
    <property type="protein sequence ID" value="BBP91625.1"/>
    <property type="molecule type" value="Genomic_DNA"/>
</dbReference>
<name>A0A5S9MFT4_BACIA</name>
<evidence type="ECO:0000313" key="2">
    <source>
        <dbReference type="EMBL" id="BBP91625.1"/>
    </source>
</evidence>
<dbReference type="AlphaFoldDB" id="A0A5S9MFT4"/>
<evidence type="ECO:0000313" key="3">
    <source>
        <dbReference type="Proteomes" id="UP000464658"/>
    </source>
</evidence>
<proteinExistence type="predicted"/>
<gene>
    <name evidence="2" type="ORF">BsIDN1_52430</name>
</gene>
<sequence>MNRIKNIKKIEDTKVYYEYPKGNFRFPLVPDEPQRDGVKPERRRAKPSQSKTRQTTYQPKQTLQPDMI</sequence>
<accession>A0A5S9MFT4</accession>
<organism evidence="2 3">
    <name type="scientific">Bacillus safensis</name>
    <dbReference type="NCBI Taxonomy" id="561879"/>
    <lineage>
        <taxon>Bacteria</taxon>
        <taxon>Bacillati</taxon>
        <taxon>Bacillota</taxon>
        <taxon>Bacilli</taxon>
        <taxon>Bacillales</taxon>
        <taxon>Bacillaceae</taxon>
        <taxon>Bacillus</taxon>
    </lineage>
</organism>
<feature type="region of interest" description="Disordered" evidence="1">
    <location>
        <begin position="25"/>
        <end position="68"/>
    </location>
</feature>
<dbReference type="Proteomes" id="UP000464658">
    <property type="component" value="Chromosome"/>
</dbReference>
<evidence type="ECO:0000256" key="1">
    <source>
        <dbReference type="SAM" id="MobiDB-lite"/>
    </source>
</evidence>